<dbReference type="SUPFAM" id="SSF51735">
    <property type="entry name" value="NAD(P)-binding Rossmann-fold domains"/>
    <property type="match status" value="1"/>
</dbReference>
<dbReference type="GO" id="GO:0003723">
    <property type="term" value="F:RNA binding"/>
    <property type="evidence" value="ECO:0007669"/>
    <property type="project" value="UniProtKB-KW"/>
</dbReference>
<evidence type="ECO:0000256" key="2">
    <source>
        <dbReference type="ARBA" id="ARBA00011881"/>
    </source>
</evidence>
<gene>
    <name evidence="7" type="ORF">BTN82_24730</name>
</gene>
<dbReference type="Gene3D" id="3.90.180.10">
    <property type="entry name" value="Medium-chain alcohol dehydrogenases, catalytic domain"/>
    <property type="match status" value="1"/>
</dbReference>
<dbReference type="OrthoDB" id="9785812at2"/>
<feature type="domain" description="Enoyl reductase (ER)" evidence="6">
    <location>
        <begin position="19"/>
        <end position="331"/>
    </location>
</feature>
<evidence type="ECO:0000259" key="6">
    <source>
        <dbReference type="SMART" id="SM00829"/>
    </source>
</evidence>
<evidence type="ECO:0000256" key="3">
    <source>
        <dbReference type="ARBA" id="ARBA00022490"/>
    </source>
</evidence>
<dbReference type="Gene3D" id="3.40.50.720">
    <property type="entry name" value="NAD(P)-binding Rossmann-like Domain"/>
    <property type="match status" value="1"/>
</dbReference>
<dbReference type="SUPFAM" id="SSF50129">
    <property type="entry name" value="GroES-like"/>
    <property type="match status" value="1"/>
</dbReference>
<dbReference type="InterPro" id="IPR011032">
    <property type="entry name" value="GroES-like_sf"/>
</dbReference>
<dbReference type="InterPro" id="IPR036291">
    <property type="entry name" value="NAD(P)-bd_dom_sf"/>
</dbReference>
<dbReference type="PANTHER" id="PTHR44154">
    <property type="entry name" value="QUINONE OXIDOREDUCTASE"/>
    <property type="match status" value="1"/>
</dbReference>
<dbReference type="InterPro" id="IPR020843">
    <property type="entry name" value="ER"/>
</dbReference>
<dbReference type="Pfam" id="PF08240">
    <property type="entry name" value="ADH_N"/>
    <property type="match status" value="1"/>
</dbReference>
<comment type="subcellular location">
    <subcellularLocation>
        <location evidence="1">Cytoplasm</location>
    </subcellularLocation>
</comment>
<name>A0A1Q8EJJ7_9PSED</name>
<dbReference type="InterPro" id="IPR002364">
    <property type="entry name" value="Quin_OxRdtase/zeta-crystal_CS"/>
</dbReference>
<dbReference type="GO" id="GO:0016491">
    <property type="term" value="F:oxidoreductase activity"/>
    <property type="evidence" value="ECO:0007669"/>
    <property type="project" value="InterPro"/>
</dbReference>
<organism evidence="7 8">
    <name type="scientific">Pseudomonas chlororaphis</name>
    <dbReference type="NCBI Taxonomy" id="587753"/>
    <lineage>
        <taxon>Bacteria</taxon>
        <taxon>Pseudomonadati</taxon>
        <taxon>Pseudomonadota</taxon>
        <taxon>Gammaproteobacteria</taxon>
        <taxon>Pseudomonadales</taxon>
        <taxon>Pseudomonadaceae</taxon>
        <taxon>Pseudomonas</taxon>
    </lineage>
</organism>
<evidence type="ECO:0000313" key="7">
    <source>
        <dbReference type="EMBL" id="OLF51947.1"/>
    </source>
</evidence>
<keyword evidence="3" id="KW-0963">Cytoplasm</keyword>
<dbReference type="GO" id="GO:0005737">
    <property type="term" value="C:cytoplasm"/>
    <property type="evidence" value="ECO:0007669"/>
    <property type="project" value="UniProtKB-SubCell"/>
</dbReference>
<dbReference type="Pfam" id="PF13602">
    <property type="entry name" value="ADH_zinc_N_2"/>
    <property type="match status" value="1"/>
</dbReference>
<keyword evidence="5" id="KW-0694">RNA-binding</keyword>
<dbReference type="PROSITE" id="PS01162">
    <property type="entry name" value="QOR_ZETA_CRYSTAL"/>
    <property type="match status" value="1"/>
</dbReference>
<evidence type="ECO:0000313" key="8">
    <source>
        <dbReference type="Proteomes" id="UP000185578"/>
    </source>
</evidence>
<evidence type="ECO:0000256" key="1">
    <source>
        <dbReference type="ARBA" id="ARBA00004496"/>
    </source>
</evidence>
<dbReference type="GO" id="GO:0008270">
    <property type="term" value="F:zinc ion binding"/>
    <property type="evidence" value="ECO:0007669"/>
    <property type="project" value="InterPro"/>
</dbReference>
<dbReference type="SMART" id="SM00829">
    <property type="entry name" value="PKS_ER"/>
    <property type="match status" value="1"/>
</dbReference>
<evidence type="ECO:0000256" key="4">
    <source>
        <dbReference type="ARBA" id="ARBA00022857"/>
    </source>
</evidence>
<comment type="subunit">
    <text evidence="2">Homotetramer.</text>
</comment>
<keyword evidence="4" id="KW-0521">NADP</keyword>
<dbReference type="RefSeq" id="WP_075121696.1">
    <property type="nucleotide sequence ID" value="NZ_MSCT01000020.1"/>
</dbReference>
<reference evidence="7 8" key="1">
    <citation type="submission" date="2016-12" db="EMBL/GenBank/DDBJ databases">
        <authorList>
            <person name="Song W.-J."/>
            <person name="Kurnit D.M."/>
        </authorList>
    </citation>
    <scope>NUCLEOTIDE SEQUENCE [LARGE SCALE GENOMIC DNA]</scope>
    <source>
        <strain evidence="7 8">PCL1601</strain>
    </source>
</reference>
<dbReference type="Proteomes" id="UP000185578">
    <property type="component" value="Unassembled WGS sequence"/>
</dbReference>
<accession>A0A1Q8EJJ7</accession>
<dbReference type="InterPro" id="IPR051603">
    <property type="entry name" value="Zinc-ADH_QOR/CCCR"/>
</dbReference>
<sequence length="334" mass="34487">MMSVPTTMRALVLNDYATGLFSERQVPVPQAGAGEVLVRIVASGVNPIDHKIRTGKAPYAMPELPAIIGTDLAGVVEAIGPGVTQFAVGDEVYGLTGGVRGLQGSLAEYAAVDANLLALKPHNINLREAAAMPLVFLTAWEGLVDRAKVGAGQKVLVHGGAGGVGHAAVQIARSFGAQVFATVSAGKQAIVEGYGATPIDYRTLSVEDYVGAHTGGEGFDVIYDTVGGASLEASFAAIRHYGHIASCAAFGQHSLAVGSLRCMTLSGVFVLLPMLSGNGRAHHGEILKAASRMVEQGTFKPLLDARRYTLAEAHAAHDAVQQGTAVGKVVIDIA</sequence>
<dbReference type="AlphaFoldDB" id="A0A1Q8EJJ7"/>
<dbReference type="CDD" id="cd08272">
    <property type="entry name" value="MDR6"/>
    <property type="match status" value="1"/>
</dbReference>
<evidence type="ECO:0000256" key="5">
    <source>
        <dbReference type="ARBA" id="ARBA00022884"/>
    </source>
</evidence>
<dbReference type="PANTHER" id="PTHR44154:SF1">
    <property type="entry name" value="QUINONE OXIDOREDUCTASE"/>
    <property type="match status" value="1"/>
</dbReference>
<dbReference type="EMBL" id="MSCT01000020">
    <property type="protein sequence ID" value="OLF51947.1"/>
    <property type="molecule type" value="Genomic_DNA"/>
</dbReference>
<dbReference type="InterPro" id="IPR013154">
    <property type="entry name" value="ADH-like_N"/>
</dbReference>
<protein>
    <submittedName>
        <fullName evidence="7">Quinone oxidoreductase</fullName>
    </submittedName>
</protein>
<proteinExistence type="predicted"/>
<comment type="caution">
    <text evidence="7">The sequence shown here is derived from an EMBL/GenBank/DDBJ whole genome shotgun (WGS) entry which is preliminary data.</text>
</comment>